<evidence type="ECO:0000313" key="1">
    <source>
        <dbReference type="EMBL" id="XCI29239.1"/>
    </source>
</evidence>
<reference evidence="1" key="2">
    <citation type="submission" date="2024-06" db="EMBL/GenBank/DDBJ databases">
        <authorList>
            <person name="Petrova K.O."/>
            <person name="Toshchakov S.V."/>
            <person name="Boltjanskaja Y.V."/>
            <person name="Kevbrin V.V."/>
        </authorList>
    </citation>
    <scope>NUCLEOTIDE SEQUENCE</scope>
    <source>
        <strain evidence="1">Z-710</strain>
    </source>
</reference>
<gene>
    <name evidence="1" type="ORF">PRVXH_000550</name>
</gene>
<dbReference type="AlphaFoldDB" id="A0AAU8HV20"/>
<dbReference type="EMBL" id="CP159485">
    <property type="protein sequence ID" value="XCI29239.1"/>
    <property type="molecule type" value="Genomic_DNA"/>
</dbReference>
<organism evidence="1">
    <name type="scientific">Proteinivorax hydrogeniformans</name>
    <dbReference type="NCBI Taxonomy" id="1826727"/>
    <lineage>
        <taxon>Bacteria</taxon>
        <taxon>Bacillati</taxon>
        <taxon>Bacillota</taxon>
        <taxon>Clostridia</taxon>
        <taxon>Eubacteriales</taxon>
        <taxon>Proteinivoracaceae</taxon>
        <taxon>Proteinivorax</taxon>
    </lineage>
</organism>
<name>A0AAU8HV20_9FIRM</name>
<protein>
    <submittedName>
        <fullName evidence="1">Uncharacterized protein</fullName>
    </submittedName>
</protein>
<dbReference type="RefSeq" id="WP_353893787.1">
    <property type="nucleotide sequence ID" value="NZ_CP159485.1"/>
</dbReference>
<accession>A0AAU8HV20</accession>
<proteinExistence type="predicted"/>
<reference evidence="1" key="1">
    <citation type="journal article" date="2018" name="Antonie Van Leeuwenhoek">
        <title>Proteinivorax hydrogeniformans sp. nov., an anaerobic, haloalkaliphilic bacterium fermenting proteinaceous compounds with high hydrogen production.</title>
        <authorList>
            <person name="Boltyanskaya Y."/>
            <person name="Detkova E."/>
            <person name="Pimenov N."/>
            <person name="Kevbrin V."/>
        </authorList>
    </citation>
    <scope>NUCLEOTIDE SEQUENCE</scope>
    <source>
        <strain evidence="1">Z-710</strain>
    </source>
</reference>
<sequence>MRDRFDPTCIKPPKNDEPEILECIITTKVYDACRQTECEFFAFKHPDVDFPEFEEIEHLAGSAEIAPPENGNETPRFTVLSINLINGGPLARVRIEVCADINLTIVNTKTQAEVTNTGLEVCFTKDVVLWLPEPERMEAIAESIFRIVGEPIFEEVESTDVEEEEVAVLIPVGAWIIIKSTAEVQLLIPTFGFCPTPPVCEEFPDPCEDFEQLPFPEFYPPQPDDED</sequence>